<accession>A0A182S5G3</accession>
<dbReference type="GO" id="GO:0055075">
    <property type="term" value="P:potassium ion homeostasis"/>
    <property type="evidence" value="ECO:0007669"/>
    <property type="project" value="TreeGrafter"/>
</dbReference>
<evidence type="ECO:0000313" key="6">
    <source>
        <dbReference type="EnsemblMetazoa" id="AMAM000029-PA"/>
    </source>
</evidence>
<keyword evidence="4" id="KW-0472">Membrane</keyword>
<dbReference type="Proteomes" id="UP000075901">
    <property type="component" value="Unassembled WGS sequence"/>
</dbReference>
<dbReference type="AlphaFoldDB" id="A0A182S5G3"/>
<keyword evidence="7" id="KW-1185">Reference proteome</keyword>
<dbReference type="GO" id="GO:0008511">
    <property type="term" value="F:sodium:potassium:chloride symporter activity"/>
    <property type="evidence" value="ECO:0007669"/>
    <property type="project" value="TreeGrafter"/>
</dbReference>
<proteinExistence type="predicted"/>
<dbReference type="GO" id="GO:1990573">
    <property type="term" value="P:potassium ion import across plasma membrane"/>
    <property type="evidence" value="ECO:0007669"/>
    <property type="project" value="TreeGrafter"/>
</dbReference>
<comment type="subcellular location">
    <subcellularLocation>
        <location evidence="1">Membrane</location>
        <topology evidence="1">Multi-pass membrane protein</topology>
    </subcellularLocation>
</comment>
<reference evidence="7" key="1">
    <citation type="submission" date="2013-09" db="EMBL/GenBank/DDBJ databases">
        <title>The Genome Sequence of Anopheles maculatus species B.</title>
        <authorList>
            <consortium name="The Broad Institute Genomics Platform"/>
            <person name="Neafsey D.E."/>
            <person name="Besansky N."/>
            <person name="Howell P."/>
            <person name="Walton C."/>
            <person name="Young S.K."/>
            <person name="Zeng Q."/>
            <person name="Gargeya S."/>
            <person name="Fitzgerald M."/>
            <person name="Haas B."/>
            <person name="Abouelleil A."/>
            <person name="Allen A.W."/>
            <person name="Alvarado L."/>
            <person name="Arachchi H.M."/>
            <person name="Berlin A.M."/>
            <person name="Chapman S.B."/>
            <person name="Gainer-Dewar J."/>
            <person name="Goldberg J."/>
            <person name="Griggs A."/>
            <person name="Gujja S."/>
            <person name="Hansen M."/>
            <person name="Howarth C."/>
            <person name="Imamovic A."/>
            <person name="Ireland A."/>
            <person name="Larimer J."/>
            <person name="McCowan C."/>
            <person name="Murphy C."/>
            <person name="Pearson M."/>
            <person name="Poon T.W."/>
            <person name="Priest M."/>
            <person name="Roberts A."/>
            <person name="Saif S."/>
            <person name="Shea T."/>
            <person name="Sisk P."/>
            <person name="Sykes S."/>
            <person name="Wortman J."/>
            <person name="Nusbaum C."/>
            <person name="Birren B."/>
        </authorList>
    </citation>
    <scope>NUCLEOTIDE SEQUENCE [LARGE SCALE GENOMIC DNA]</scope>
    <source>
        <strain evidence="7">maculatus3</strain>
    </source>
</reference>
<evidence type="ECO:0000256" key="4">
    <source>
        <dbReference type="ARBA" id="ARBA00023136"/>
    </source>
</evidence>
<dbReference type="InterPro" id="IPR018491">
    <property type="entry name" value="SLC12_C"/>
</dbReference>
<evidence type="ECO:0000256" key="2">
    <source>
        <dbReference type="ARBA" id="ARBA00022692"/>
    </source>
</evidence>
<reference evidence="6" key="2">
    <citation type="submission" date="2020-05" db="UniProtKB">
        <authorList>
            <consortium name="EnsemblMetazoa"/>
        </authorList>
    </citation>
    <scope>IDENTIFICATION</scope>
    <source>
        <strain evidence="6">maculatus3</strain>
    </source>
</reference>
<evidence type="ECO:0000256" key="1">
    <source>
        <dbReference type="ARBA" id="ARBA00004141"/>
    </source>
</evidence>
<dbReference type="GO" id="GO:0006884">
    <property type="term" value="P:cell volume homeostasis"/>
    <property type="evidence" value="ECO:0007669"/>
    <property type="project" value="TreeGrafter"/>
</dbReference>
<dbReference type="PANTHER" id="PTHR11827">
    <property type="entry name" value="SOLUTE CARRIER FAMILY 12, CATION COTRANSPORTERS"/>
    <property type="match status" value="1"/>
</dbReference>
<dbReference type="VEuPathDB" id="VectorBase:AMAM000029"/>
<dbReference type="InterPro" id="IPR004842">
    <property type="entry name" value="SLC12A_fam"/>
</dbReference>
<feature type="domain" description="SLC12A transporter C-terminal" evidence="5">
    <location>
        <begin position="3"/>
        <end position="111"/>
    </location>
</feature>
<organism evidence="6 7">
    <name type="scientific">Anopheles maculatus</name>
    <dbReference type="NCBI Taxonomy" id="74869"/>
    <lineage>
        <taxon>Eukaryota</taxon>
        <taxon>Metazoa</taxon>
        <taxon>Ecdysozoa</taxon>
        <taxon>Arthropoda</taxon>
        <taxon>Hexapoda</taxon>
        <taxon>Insecta</taxon>
        <taxon>Pterygota</taxon>
        <taxon>Neoptera</taxon>
        <taxon>Endopterygota</taxon>
        <taxon>Diptera</taxon>
        <taxon>Nematocera</taxon>
        <taxon>Culicoidea</taxon>
        <taxon>Culicidae</taxon>
        <taxon>Anophelinae</taxon>
        <taxon>Anopheles</taxon>
        <taxon>Anopheles maculatus group</taxon>
    </lineage>
</organism>
<name>A0A182S5G3_9DIPT</name>
<evidence type="ECO:0000259" key="5">
    <source>
        <dbReference type="Pfam" id="PF03522"/>
    </source>
</evidence>
<sequence length="111" mass="12838">MVKVTDKPMESTIEEHRAMLRSVTDTNDDLPVLSESEKQQLEIKTNRQLRLRELLLEHSKSASLIVMSMPVPRQDTVSAVLYMSWLEMLTKDMPPFLLVRGNQTEVLTFYS</sequence>
<dbReference type="EnsemblMetazoa" id="AMAM000029-RA">
    <property type="protein sequence ID" value="AMAM000029-PA"/>
    <property type="gene ID" value="AMAM000029"/>
</dbReference>
<dbReference type="Pfam" id="PF03522">
    <property type="entry name" value="SLC12"/>
    <property type="match status" value="1"/>
</dbReference>
<dbReference type="PANTHER" id="PTHR11827:SF48">
    <property type="entry name" value="GH09711P"/>
    <property type="match status" value="1"/>
</dbReference>
<evidence type="ECO:0000256" key="3">
    <source>
        <dbReference type="ARBA" id="ARBA00022989"/>
    </source>
</evidence>
<keyword evidence="3" id="KW-1133">Transmembrane helix</keyword>
<dbReference type="GO" id="GO:0055078">
    <property type="term" value="P:sodium ion homeostasis"/>
    <property type="evidence" value="ECO:0007669"/>
    <property type="project" value="TreeGrafter"/>
</dbReference>
<evidence type="ECO:0000313" key="7">
    <source>
        <dbReference type="Proteomes" id="UP000075901"/>
    </source>
</evidence>
<protein>
    <recommendedName>
        <fullName evidence="5">SLC12A transporter C-terminal domain-containing protein</fullName>
    </recommendedName>
</protein>
<dbReference type="GO" id="GO:0055064">
    <property type="term" value="P:chloride ion homeostasis"/>
    <property type="evidence" value="ECO:0007669"/>
    <property type="project" value="TreeGrafter"/>
</dbReference>
<keyword evidence="2" id="KW-0812">Transmembrane</keyword>
<dbReference type="GO" id="GO:0016020">
    <property type="term" value="C:membrane"/>
    <property type="evidence" value="ECO:0007669"/>
    <property type="project" value="UniProtKB-SubCell"/>
</dbReference>